<dbReference type="OrthoDB" id="3239894at2759"/>
<dbReference type="STRING" id="1858805.M5G780"/>
<dbReference type="Proteomes" id="UP000030653">
    <property type="component" value="Unassembled WGS sequence"/>
</dbReference>
<reference evidence="2 3" key="1">
    <citation type="journal article" date="2012" name="Science">
        <title>The Paleozoic origin of enzymatic lignin decomposition reconstructed from 31 fungal genomes.</title>
        <authorList>
            <person name="Floudas D."/>
            <person name="Binder M."/>
            <person name="Riley R."/>
            <person name="Barry K."/>
            <person name="Blanchette R.A."/>
            <person name="Henrissat B."/>
            <person name="Martinez A.T."/>
            <person name="Otillar R."/>
            <person name="Spatafora J.W."/>
            <person name="Yadav J.S."/>
            <person name="Aerts A."/>
            <person name="Benoit I."/>
            <person name="Boyd A."/>
            <person name="Carlson A."/>
            <person name="Copeland A."/>
            <person name="Coutinho P.M."/>
            <person name="de Vries R.P."/>
            <person name="Ferreira P."/>
            <person name="Findley K."/>
            <person name="Foster B."/>
            <person name="Gaskell J."/>
            <person name="Glotzer D."/>
            <person name="Gorecki P."/>
            <person name="Heitman J."/>
            <person name="Hesse C."/>
            <person name="Hori C."/>
            <person name="Igarashi K."/>
            <person name="Jurgens J.A."/>
            <person name="Kallen N."/>
            <person name="Kersten P."/>
            <person name="Kohler A."/>
            <person name="Kuees U."/>
            <person name="Kumar T.K.A."/>
            <person name="Kuo A."/>
            <person name="LaButti K."/>
            <person name="Larrondo L.F."/>
            <person name="Lindquist E."/>
            <person name="Ling A."/>
            <person name="Lombard V."/>
            <person name="Lucas S."/>
            <person name="Lundell T."/>
            <person name="Martin R."/>
            <person name="McLaughlin D.J."/>
            <person name="Morgenstern I."/>
            <person name="Morin E."/>
            <person name="Murat C."/>
            <person name="Nagy L.G."/>
            <person name="Nolan M."/>
            <person name="Ohm R.A."/>
            <person name="Patyshakuliyeva A."/>
            <person name="Rokas A."/>
            <person name="Ruiz-Duenas F.J."/>
            <person name="Sabat G."/>
            <person name="Salamov A."/>
            <person name="Samejima M."/>
            <person name="Schmutz J."/>
            <person name="Slot J.C."/>
            <person name="St John F."/>
            <person name="Stenlid J."/>
            <person name="Sun H."/>
            <person name="Sun S."/>
            <person name="Syed K."/>
            <person name="Tsang A."/>
            <person name="Wiebenga A."/>
            <person name="Young D."/>
            <person name="Pisabarro A."/>
            <person name="Eastwood D.C."/>
            <person name="Martin F."/>
            <person name="Cullen D."/>
            <person name="Grigoriev I.V."/>
            <person name="Hibbett D.S."/>
        </authorList>
    </citation>
    <scope>NUCLEOTIDE SEQUENCE [LARGE SCALE GENOMIC DNA]</scope>
    <source>
        <strain evidence="2 3">DJM-731 SS1</strain>
    </source>
</reference>
<dbReference type="HOGENOM" id="CLU_286194_0_0_1"/>
<feature type="compositionally biased region" description="Pro residues" evidence="1">
    <location>
        <begin position="331"/>
        <end position="345"/>
    </location>
</feature>
<sequence length="1080" mass="120298">MASCPSYSALTSRHGSMIHTGNSNGDDVQLEHGLEGGSYVPEFDPPSYDASFHVPASEGRQEEREVLPSYRRKELLPPAWSPLKVKKRRAPASTILARSSSPPSSMPPFLASSKSSLRHSSWYLNQSAMVAACQADAEREVAEALRQKKFKRLGHGGSTRLILGAAELGGKTSRVEPMANNCSAAKKIMPISMIRGQERCMCRSCKSPARPQCVLWPPSKMRSHQRAITRCTTHPELHRQSQHESSWMADVSMDYGGGLEVDNNAQDDEQDADGEMLIEEDLVRPSDDSITSGSVTVRCLTSPPLPPLPSMPCPSSTSETSILLTADPEAAYPPSPSSPLSPIPVPNNELCPHRPPPACQTLLPGDTPSIPATNAPSPPAQPHFPTAMEIEDEEELESPFDINSLEQDEGMAIADLGIHNPLRECTSGPLRSSEVPLESYLRVHVNPGIRALCLLVLHLHARYQLLHLACAFLASMVYAIFEFFRVLSPSTAFTLTTAPPRSLNTMYRRLRLWDRFEVKTICPKCWEFERFDEAQPDLDLLEEMGLPDAAEATNQAEEWQRYCSRCRSALYEPSPRFGAPRALRQAPYDLLSRQLADFLGQPGFEDACESYHDTPSVPGVYTRLQDESVWKELKAPDGSPFFPTSREEARRQAELRLGLLVAMDWFNPNDSATSESHSTGPLSVCIANLPPELSWQPHGFPLRDGLLHKRRAAQWYWLQQNGKSKLASKYFTRYGVRWSEFCGLRYFDPIKQGALDPMHLFLPGMMKTVWYNNWVLGGKEKNKVLRGATEAGTRRELDEIHDVLATIGYPAGGSLTSDEWRALGVLYGPAAIPPVLLKTADPVHPSAARNYLKLATAIKIYLRREITESDLVSHSVQIYGEANVTPTFHWITHMAEQIRCFGPVHGFWTFLFERLNKVLKGYETNGHKGGEAELTFAREFKRETGLSRLNTILAGQSQDPLARLLAVELQRRSRDIARIGMLAAMTAEAQDEAAAQSRPASRGSCILSDTPPHADLYVDFKELEVDFWQYARYRQLADVGPDAIIPAHDICGTVARCTMEVGGRKMWITMGLSKLVWFVW</sequence>
<name>M5G780_DACPD</name>
<dbReference type="PANTHER" id="PTHR46579:SF1">
    <property type="entry name" value="F5_8 TYPE C DOMAIN-CONTAINING PROTEIN"/>
    <property type="match status" value="1"/>
</dbReference>
<proteinExistence type="predicted"/>
<dbReference type="GeneID" id="63686245"/>
<organism evidence="2 3">
    <name type="scientific">Dacryopinax primogenitus (strain DJM 731)</name>
    <name type="common">Brown rot fungus</name>
    <dbReference type="NCBI Taxonomy" id="1858805"/>
    <lineage>
        <taxon>Eukaryota</taxon>
        <taxon>Fungi</taxon>
        <taxon>Dikarya</taxon>
        <taxon>Basidiomycota</taxon>
        <taxon>Agaricomycotina</taxon>
        <taxon>Dacrymycetes</taxon>
        <taxon>Dacrymycetales</taxon>
        <taxon>Dacrymycetaceae</taxon>
        <taxon>Dacryopinax</taxon>
    </lineage>
</organism>
<protein>
    <submittedName>
        <fullName evidence="2">Uncharacterized protein</fullName>
    </submittedName>
</protein>
<dbReference type="EMBL" id="JH795864">
    <property type="protein sequence ID" value="EJU01672.1"/>
    <property type="molecule type" value="Genomic_DNA"/>
</dbReference>
<feature type="compositionally biased region" description="Polar residues" evidence="1">
    <location>
        <begin position="1"/>
        <end position="26"/>
    </location>
</feature>
<feature type="region of interest" description="Disordered" evidence="1">
    <location>
        <begin position="328"/>
        <end position="385"/>
    </location>
</feature>
<evidence type="ECO:0000313" key="2">
    <source>
        <dbReference type="EMBL" id="EJU01672.1"/>
    </source>
</evidence>
<dbReference type="RefSeq" id="XP_040628569.1">
    <property type="nucleotide sequence ID" value="XM_040771183.1"/>
</dbReference>
<evidence type="ECO:0000313" key="3">
    <source>
        <dbReference type="Proteomes" id="UP000030653"/>
    </source>
</evidence>
<keyword evidence="3" id="KW-1185">Reference proteome</keyword>
<dbReference type="PANTHER" id="PTHR46579">
    <property type="entry name" value="F5/8 TYPE C DOMAIN-CONTAINING PROTEIN-RELATED"/>
    <property type="match status" value="1"/>
</dbReference>
<gene>
    <name evidence="2" type="ORF">DACRYDRAFT_16285</name>
</gene>
<dbReference type="AlphaFoldDB" id="M5G780"/>
<accession>M5G780</accession>
<evidence type="ECO:0000256" key="1">
    <source>
        <dbReference type="SAM" id="MobiDB-lite"/>
    </source>
</evidence>
<feature type="compositionally biased region" description="Basic and acidic residues" evidence="1">
    <location>
        <begin position="59"/>
        <end position="69"/>
    </location>
</feature>
<feature type="region of interest" description="Disordered" evidence="1">
    <location>
        <begin position="1"/>
        <end position="69"/>
    </location>
</feature>